<feature type="transmembrane region" description="Helical" evidence="1">
    <location>
        <begin position="15"/>
        <end position="34"/>
    </location>
</feature>
<comment type="caution">
    <text evidence="2">The sequence shown here is derived from an EMBL/GenBank/DDBJ whole genome shotgun (WGS) entry which is preliminary data.</text>
</comment>
<keyword evidence="1" id="KW-1133">Transmembrane helix</keyword>
<sequence length="363" mass="42359">MFQTLVTFVNWVPEIIWLLLITALILKITWTMWVHYIQQDFIAGIDFVLLEIVPPREVLRNPKAMELFFTNALYHWSLKGGREAYWQGAVWFWFSLEIASIEGQVHFYIRTPTRVRGLIETQMYAQYPQAQVKVVEDYTLSLDKNEKEEYKIDPISPVIELFGSLQKGEQMWMQIIVTPSKKEFHTKGTWFGHHDWVKESEKQLEKVLEPYTRLNPRPDGSGNAIEIRTPAYIDPIIKGINTKMMKIGFDTGIRCYYVAKKENWSMNSRRNIRLIFRQYANPYLNSLSRINATQADALGGGGFIGGFIMLSEKTVMILANRMLQEYRERSFFHLPMRHHILSRLPWPISPAIKEAAPPTNLPT</sequence>
<evidence type="ECO:0000313" key="2">
    <source>
        <dbReference type="EMBL" id="KKR78618.1"/>
    </source>
</evidence>
<gene>
    <name evidence="2" type="ORF">UU24_C0030G0003</name>
</gene>
<dbReference type="AlphaFoldDB" id="A0A0G0TNS3"/>
<evidence type="ECO:0000313" key="3">
    <source>
        <dbReference type="Proteomes" id="UP000034749"/>
    </source>
</evidence>
<reference evidence="2 3" key="1">
    <citation type="journal article" date="2015" name="Nature">
        <title>rRNA introns, odd ribosomes, and small enigmatic genomes across a large radiation of phyla.</title>
        <authorList>
            <person name="Brown C.T."/>
            <person name="Hug L.A."/>
            <person name="Thomas B.C."/>
            <person name="Sharon I."/>
            <person name="Castelle C.J."/>
            <person name="Singh A."/>
            <person name="Wilkins M.J."/>
            <person name="Williams K.H."/>
            <person name="Banfield J.F."/>
        </authorList>
    </citation>
    <scope>NUCLEOTIDE SEQUENCE [LARGE SCALE GENOMIC DNA]</scope>
</reference>
<evidence type="ECO:0000256" key="1">
    <source>
        <dbReference type="SAM" id="Phobius"/>
    </source>
</evidence>
<organism evidence="2 3">
    <name type="scientific">Candidatus Nomurabacteria bacterium GW2011_GWA2_40_9</name>
    <dbReference type="NCBI Taxonomy" id="1618734"/>
    <lineage>
        <taxon>Bacteria</taxon>
        <taxon>Candidatus Nomuraibacteriota</taxon>
    </lineage>
</organism>
<dbReference type="EMBL" id="LBZW01000030">
    <property type="protein sequence ID" value="KKR78618.1"/>
    <property type="molecule type" value="Genomic_DNA"/>
</dbReference>
<keyword evidence="1" id="KW-0472">Membrane</keyword>
<keyword evidence="1" id="KW-0812">Transmembrane</keyword>
<proteinExistence type="predicted"/>
<accession>A0A0G0TNS3</accession>
<name>A0A0G0TNS3_9BACT</name>
<dbReference type="Proteomes" id="UP000034749">
    <property type="component" value="Unassembled WGS sequence"/>
</dbReference>
<protein>
    <submittedName>
        <fullName evidence="2">Uncharacterized protein</fullName>
    </submittedName>
</protein>